<gene>
    <name evidence="2" type="ORF">UFOPK1619_00473</name>
</gene>
<evidence type="ECO:0000313" key="2">
    <source>
        <dbReference type="EMBL" id="CAB4562421.1"/>
    </source>
</evidence>
<reference evidence="2" key="1">
    <citation type="submission" date="2020-05" db="EMBL/GenBank/DDBJ databases">
        <authorList>
            <person name="Chiriac C."/>
            <person name="Salcher M."/>
            <person name="Ghai R."/>
            <person name="Kavagutti S V."/>
        </authorList>
    </citation>
    <scope>NUCLEOTIDE SEQUENCE</scope>
</reference>
<evidence type="ECO:0000259" key="1">
    <source>
        <dbReference type="Pfam" id="PF20789"/>
    </source>
</evidence>
<sequence length="267" mass="29113">MDIRAFLGLQQTHNPFRWFLPVDLRLCTGGNFLYGGSALGAAISALEGTTGRNVIWTTAQYLSYARPGEVMDIDVYVPVAGNAITQARVIGHVGEREIITVNAALGDRDFEHEGQFVTAPEAGRPDEYKNWRHRHISEGTIHDFMEERVVKARSEEQLDGTPGDGQTVMWARLPQVIEGVDAATLGVLGDFVPRGVGQALGIRGGGNSLDNTLRVMNLVPTTWVLLDIRVQGVARGFGHGLVHMFAEDGTLMATASQSCIVRMWKGD</sequence>
<dbReference type="Gene3D" id="2.40.160.210">
    <property type="entry name" value="Acyl-CoA thioesterase, double hotdog domain"/>
    <property type="match status" value="1"/>
</dbReference>
<protein>
    <submittedName>
        <fullName evidence="2">Unannotated protein</fullName>
    </submittedName>
</protein>
<proteinExistence type="predicted"/>
<feature type="domain" description="Acyl-CoA thioesterase-like C-terminal" evidence="1">
    <location>
        <begin position="140"/>
        <end position="261"/>
    </location>
</feature>
<dbReference type="EMBL" id="CAEZTI010000072">
    <property type="protein sequence ID" value="CAB4562421.1"/>
    <property type="molecule type" value="Genomic_DNA"/>
</dbReference>
<dbReference type="AlphaFoldDB" id="A0A6J6DEI6"/>
<dbReference type="Pfam" id="PF20789">
    <property type="entry name" value="4HBT_3C"/>
    <property type="match status" value="1"/>
</dbReference>
<name>A0A6J6DEI6_9ZZZZ</name>
<dbReference type="InterPro" id="IPR029069">
    <property type="entry name" value="HotDog_dom_sf"/>
</dbReference>
<organism evidence="2">
    <name type="scientific">freshwater metagenome</name>
    <dbReference type="NCBI Taxonomy" id="449393"/>
    <lineage>
        <taxon>unclassified sequences</taxon>
        <taxon>metagenomes</taxon>
        <taxon>ecological metagenomes</taxon>
    </lineage>
</organism>
<dbReference type="InterPro" id="IPR049450">
    <property type="entry name" value="ACOT8-like_C"/>
</dbReference>
<dbReference type="InterPro" id="IPR042171">
    <property type="entry name" value="Acyl-CoA_hotdog"/>
</dbReference>
<accession>A0A6J6DEI6</accession>
<dbReference type="SUPFAM" id="SSF54637">
    <property type="entry name" value="Thioesterase/thiol ester dehydrase-isomerase"/>
    <property type="match status" value="2"/>
</dbReference>